<evidence type="ECO:0000313" key="3">
    <source>
        <dbReference type="Proteomes" id="UP000572212"/>
    </source>
</evidence>
<name>A0A841RLF8_9BACI</name>
<feature type="transmembrane region" description="Helical" evidence="1">
    <location>
        <begin position="113"/>
        <end position="131"/>
    </location>
</feature>
<protein>
    <submittedName>
        <fullName evidence="2">Uncharacterized protein</fullName>
    </submittedName>
</protein>
<evidence type="ECO:0000313" key="2">
    <source>
        <dbReference type="EMBL" id="MBB6512296.1"/>
    </source>
</evidence>
<feature type="transmembrane region" description="Helical" evidence="1">
    <location>
        <begin position="191"/>
        <end position="209"/>
    </location>
</feature>
<gene>
    <name evidence="2" type="ORF">GGQ92_001077</name>
</gene>
<dbReference type="Proteomes" id="UP000572212">
    <property type="component" value="Unassembled WGS sequence"/>
</dbReference>
<organism evidence="2 3">
    <name type="scientific">Gracilibacillus halotolerans</name>
    <dbReference type="NCBI Taxonomy" id="74386"/>
    <lineage>
        <taxon>Bacteria</taxon>
        <taxon>Bacillati</taxon>
        <taxon>Bacillota</taxon>
        <taxon>Bacilli</taxon>
        <taxon>Bacillales</taxon>
        <taxon>Bacillaceae</taxon>
        <taxon>Gracilibacillus</taxon>
    </lineage>
</organism>
<keyword evidence="3" id="KW-1185">Reference proteome</keyword>
<dbReference type="AlphaFoldDB" id="A0A841RLF8"/>
<feature type="transmembrane region" description="Helical" evidence="1">
    <location>
        <begin position="7"/>
        <end position="25"/>
    </location>
</feature>
<sequence length="254" mass="28361">MEINEIIILYQLVIFTIIVFCSLWNKYAFGIVVVATSLWTATHVFAPWLALLQYGTIIVATIVGLILLATKRTILYVFKVSENSRKFLLPLVLIVIGAIVEVVLFNTDIYYEIPFLPSFILAMVLLSAIAVKANFIVGPVIGSFGALIISLINQELAPIITWSILIIGAVISSFIYQILPRLSINRNALRIFIAISLTEIITIVISWSYSEIWELGASYIFREILLSTVLTVLSSYLIVQLGYTIVARLSKTKL</sequence>
<feature type="transmembrane region" description="Helical" evidence="1">
    <location>
        <begin position="224"/>
        <end position="246"/>
    </location>
</feature>
<accession>A0A841RLF8</accession>
<dbReference type="RefSeq" id="WP_184245364.1">
    <property type="nucleotide sequence ID" value="NZ_BAAACU010000002.1"/>
</dbReference>
<feature type="transmembrane region" description="Helical" evidence="1">
    <location>
        <begin position="45"/>
        <end position="67"/>
    </location>
</feature>
<evidence type="ECO:0000256" key="1">
    <source>
        <dbReference type="SAM" id="Phobius"/>
    </source>
</evidence>
<reference evidence="2 3" key="1">
    <citation type="submission" date="2020-08" db="EMBL/GenBank/DDBJ databases">
        <title>Genomic Encyclopedia of Type Strains, Phase IV (KMG-IV): sequencing the most valuable type-strain genomes for metagenomic binning, comparative biology and taxonomic classification.</title>
        <authorList>
            <person name="Goeker M."/>
        </authorList>
    </citation>
    <scope>NUCLEOTIDE SEQUENCE [LARGE SCALE GENOMIC DNA]</scope>
    <source>
        <strain evidence="2 3">DSM 11805</strain>
    </source>
</reference>
<feature type="transmembrane region" description="Helical" evidence="1">
    <location>
        <begin position="87"/>
        <end position="107"/>
    </location>
</feature>
<comment type="caution">
    <text evidence="2">The sequence shown here is derived from an EMBL/GenBank/DDBJ whole genome shotgun (WGS) entry which is preliminary data.</text>
</comment>
<feature type="transmembrane region" description="Helical" evidence="1">
    <location>
        <begin position="159"/>
        <end position="179"/>
    </location>
</feature>
<keyword evidence="1" id="KW-1133">Transmembrane helix</keyword>
<proteinExistence type="predicted"/>
<dbReference type="EMBL" id="JACHON010000002">
    <property type="protein sequence ID" value="MBB6512296.1"/>
    <property type="molecule type" value="Genomic_DNA"/>
</dbReference>
<keyword evidence="1" id="KW-0812">Transmembrane</keyword>
<feature type="transmembrane region" description="Helical" evidence="1">
    <location>
        <begin position="136"/>
        <end position="153"/>
    </location>
</feature>
<keyword evidence="1" id="KW-0472">Membrane</keyword>